<evidence type="ECO:0000256" key="12">
    <source>
        <dbReference type="ARBA" id="ARBA00034003"/>
    </source>
</evidence>
<evidence type="ECO:0000256" key="4">
    <source>
        <dbReference type="ARBA" id="ARBA00022723"/>
    </source>
</evidence>
<evidence type="ECO:0000256" key="5">
    <source>
        <dbReference type="ARBA" id="ARBA00022741"/>
    </source>
</evidence>
<dbReference type="EC" id="6.5.1.1" evidence="14"/>
<dbReference type="InterPro" id="IPR036599">
    <property type="entry name" value="DNA_ligase_N_sf"/>
</dbReference>
<reference evidence="17 18" key="1">
    <citation type="submission" date="2011-11" db="EMBL/GenBank/DDBJ databases">
        <title>Whole genome shotgun sequence of Gordonia amarae NBRC 15530.</title>
        <authorList>
            <person name="Takarada H."/>
            <person name="Hosoyama A."/>
            <person name="Tsuchikane K."/>
            <person name="Katsumata H."/>
            <person name="Yamazaki S."/>
            <person name="Fujita N."/>
        </authorList>
    </citation>
    <scope>NUCLEOTIDE SEQUENCE [LARGE SCALE GENOMIC DNA]</scope>
    <source>
        <strain evidence="17 18">NBRC 15530</strain>
    </source>
</reference>
<keyword evidence="18" id="KW-1185">Reference proteome</keyword>
<evidence type="ECO:0000256" key="8">
    <source>
        <dbReference type="ARBA" id="ARBA00022842"/>
    </source>
</evidence>
<evidence type="ECO:0000256" key="6">
    <source>
        <dbReference type="ARBA" id="ARBA00022763"/>
    </source>
</evidence>
<evidence type="ECO:0000256" key="14">
    <source>
        <dbReference type="RuleBase" id="RU000617"/>
    </source>
</evidence>
<dbReference type="SUPFAM" id="SSF50249">
    <property type="entry name" value="Nucleic acid-binding proteins"/>
    <property type="match status" value="1"/>
</dbReference>
<dbReference type="Gene3D" id="3.30.470.30">
    <property type="entry name" value="DNA ligase/mRNA capping enzyme"/>
    <property type="match status" value="1"/>
</dbReference>
<dbReference type="GO" id="GO:0051301">
    <property type="term" value="P:cell division"/>
    <property type="evidence" value="ECO:0007669"/>
    <property type="project" value="UniProtKB-KW"/>
</dbReference>
<evidence type="ECO:0000313" key="17">
    <source>
        <dbReference type="EMBL" id="GAB03922.1"/>
    </source>
</evidence>
<dbReference type="AlphaFoldDB" id="G7GJZ7"/>
<dbReference type="PROSITE" id="PS50160">
    <property type="entry name" value="DNA_LIGASE_A3"/>
    <property type="match status" value="1"/>
</dbReference>
<dbReference type="CDD" id="cd07901">
    <property type="entry name" value="Adenylation_DNA_ligase_Arch_LigB"/>
    <property type="match status" value="1"/>
</dbReference>
<dbReference type="GO" id="GO:0006310">
    <property type="term" value="P:DNA recombination"/>
    <property type="evidence" value="ECO:0007669"/>
    <property type="project" value="UniProtKB-KW"/>
</dbReference>
<evidence type="ECO:0000313" key="18">
    <source>
        <dbReference type="Proteomes" id="UP000006023"/>
    </source>
</evidence>
<comment type="caution">
    <text evidence="17">The sequence shown here is derived from an EMBL/GenBank/DDBJ whole genome shotgun (WGS) entry which is preliminary data.</text>
</comment>
<evidence type="ECO:0000256" key="9">
    <source>
        <dbReference type="ARBA" id="ARBA00023172"/>
    </source>
</evidence>
<evidence type="ECO:0000256" key="2">
    <source>
        <dbReference type="ARBA" id="ARBA00022618"/>
    </source>
</evidence>
<comment type="function">
    <text evidence="13">DNA ligase that seals nicks in double-stranded DNA during DNA replication, DNA recombination and DNA repair.</text>
</comment>
<dbReference type="GO" id="GO:0003910">
    <property type="term" value="F:DNA ligase (ATP) activity"/>
    <property type="evidence" value="ECO:0007669"/>
    <property type="project" value="UniProtKB-EC"/>
</dbReference>
<dbReference type="InterPro" id="IPR012340">
    <property type="entry name" value="NA-bd_OB-fold"/>
</dbReference>
<evidence type="ECO:0000256" key="7">
    <source>
        <dbReference type="ARBA" id="ARBA00022840"/>
    </source>
</evidence>
<dbReference type="PANTHER" id="PTHR45674">
    <property type="entry name" value="DNA LIGASE 1/3 FAMILY MEMBER"/>
    <property type="match status" value="1"/>
</dbReference>
<evidence type="ECO:0000256" key="3">
    <source>
        <dbReference type="ARBA" id="ARBA00022705"/>
    </source>
</evidence>
<comment type="similarity">
    <text evidence="15">Belongs to the ATP-dependent DNA ligase family.</text>
</comment>
<keyword evidence="8" id="KW-0460">Magnesium</keyword>
<protein>
    <recommendedName>
        <fullName evidence="14">DNA ligase</fullName>
        <ecNumber evidence="14">6.5.1.1</ecNumber>
    </recommendedName>
</protein>
<keyword evidence="10 14" id="KW-0234">DNA repair</keyword>
<dbReference type="PROSITE" id="PS00697">
    <property type="entry name" value="DNA_LIGASE_A1"/>
    <property type="match status" value="1"/>
</dbReference>
<keyword evidence="2" id="KW-0132">Cell division</keyword>
<gene>
    <name evidence="17" type="primary">ligB</name>
    <name evidence="17" type="ORF">GOAMR_07_00100</name>
</gene>
<dbReference type="GO" id="GO:0006260">
    <property type="term" value="P:DNA replication"/>
    <property type="evidence" value="ECO:0007669"/>
    <property type="project" value="UniProtKB-KW"/>
</dbReference>
<organism evidence="17 18">
    <name type="scientific">Gordonia amarae NBRC 15530</name>
    <dbReference type="NCBI Taxonomy" id="1075090"/>
    <lineage>
        <taxon>Bacteria</taxon>
        <taxon>Bacillati</taxon>
        <taxon>Actinomycetota</taxon>
        <taxon>Actinomycetes</taxon>
        <taxon>Mycobacteriales</taxon>
        <taxon>Gordoniaceae</taxon>
        <taxon>Gordonia</taxon>
    </lineage>
</organism>
<dbReference type="FunFam" id="2.40.50.140:FF:000163">
    <property type="entry name" value="Probable DNA ligase"/>
    <property type="match status" value="1"/>
</dbReference>
<dbReference type="GO" id="GO:0071897">
    <property type="term" value="P:DNA biosynthetic process"/>
    <property type="evidence" value="ECO:0007669"/>
    <property type="project" value="InterPro"/>
</dbReference>
<keyword evidence="1 14" id="KW-0436">Ligase</keyword>
<keyword evidence="9 14" id="KW-0233">DNA recombination</keyword>
<dbReference type="Pfam" id="PF04675">
    <property type="entry name" value="DNA_ligase_A_N"/>
    <property type="match status" value="1"/>
</dbReference>
<keyword evidence="7 14" id="KW-0067">ATP-binding</keyword>
<evidence type="ECO:0000259" key="16">
    <source>
        <dbReference type="PROSITE" id="PS50160"/>
    </source>
</evidence>
<dbReference type="eggNOG" id="COG1793">
    <property type="taxonomic scope" value="Bacteria"/>
</dbReference>
<evidence type="ECO:0000256" key="13">
    <source>
        <dbReference type="ARBA" id="ARBA00054532"/>
    </source>
</evidence>
<dbReference type="Pfam" id="PF01068">
    <property type="entry name" value="DNA_ligase_A_M"/>
    <property type="match status" value="1"/>
</dbReference>
<keyword evidence="4" id="KW-0479">Metal-binding</keyword>
<keyword evidence="6 14" id="KW-0227">DNA damage</keyword>
<dbReference type="InterPro" id="IPR012309">
    <property type="entry name" value="DNA_ligase_ATP-dep_C"/>
</dbReference>
<dbReference type="InterPro" id="IPR016059">
    <property type="entry name" value="DNA_ligase_ATP-dep_CS"/>
</dbReference>
<dbReference type="InterPro" id="IPR050191">
    <property type="entry name" value="ATP-dep_DNA_ligase"/>
</dbReference>
<dbReference type="SUPFAM" id="SSF117018">
    <property type="entry name" value="ATP-dependent DNA ligase DNA-binding domain"/>
    <property type="match status" value="1"/>
</dbReference>
<keyword evidence="3" id="KW-0235">DNA replication</keyword>
<comment type="catalytic activity">
    <reaction evidence="12 14">
        <text>ATP + (deoxyribonucleotide)n-3'-hydroxyl + 5'-phospho-(deoxyribonucleotide)m = (deoxyribonucleotide)n+m + AMP + diphosphate.</text>
        <dbReference type="EC" id="6.5.1.1"/>
    </reaction>
</comment>
<keyword evidence="5 14" id="KW-0547">Nucleotide-binding</keyword>
<dbReference type="SUPFAM" id="SSF56091">
    <property type="entry name" value="DNA ligase/mRNA capping enzyme, catalytic domain"/>
    <property type="match status" value="1"/>
</dbReference>
<dbReference type="EMBL" id="BAED01000007">
    <property type="protein sequence ID" value="GAB03922.1"/>
    <property type="molecule type" value="Genomic_DNA"/>
</dbReference>
<feature type="domain" description="ATP-dependent DNA ligase family profile" evidence="16">
    <location>
        <begin position="303"/>
        <end position="420"/>
    </location>
</feature>
<dbReference type="PROSITE" id="PS00333">
    <property type="entry name" value="DNA_LIGASE_A2"/>
    <property type="match status" value="1"/>
</dbReference>
<dbReference type="InterPro" id="IPR012310">
    <property type="entry name" value="DNA_ligase_ATP-dep_cent"/>
</dbReference>
<dbReference type="PANTHER" id="PTHR45674:SF13">
    <property type="entry name" value="DNA LIGASE-RELATED"/>
    <property type="match status" value="1"/>
</dbReference>
<evidence type="ECO:0000256" key="11">
    <source>
        <dbReference type="ARBA" id="ARBA00023306"/>
    </source>
</evidence>
<evidence type="ECO:0000256" key="1">
    <source>
        <dbReference type="ARBA" id="ARBA00022598"/>
    </source>
</evidence>
<dbReference type="Gene3D" id="1.10.3260.10">
    <property type="entry name" value="DNA ligase, ATP-dependent, N-terminal domain"/>
    <property type="match status" value="1"/>
</dbReference>
<dbReference type="Gene3D" id="2.40.50.140">
    <property type="entry name" value="Nucleic acid-binding proteins"/>
    <property type="match status" value="1"/>
</dbReference>
<evidence type="ECO:0000256" key="10">
    <source>
        <dbReference type="ARBA" id="ARBA00023204"/>
    </source>
</evidence>
<dbReference type="NCBIfam" id="NF002868">
    <property type="entry name" value="PRK03180.1"/>
    <property type="match status" value="1"/>
</dbReference>
<dbReference type="GO" id="GO:0003677">
    <property type="term" value="F:DNA binding"/>
    <property type="evidence" value="ECO:0007669"/>
    <property type="project" value="InterPro"/>
</dbReference>
<dbReference type="InterPro" id="IPR012308">
    <property type="entry name" value="DNA_ligase_ATP-dep_N"/>
</dbReference>
<name>G7GJZ7_9ACTN</name>
<accession>G7GJZ7</accession>
<dbReference type="NCBIfam" id="TIGR00574">
    <property type="entry name" value="dnl1"/>
    <property type="match status" value="1"/>
</dbReference>
<dbReference type="Pfam" id="PF04679">
    <property type="entry name" value="DNA_ligase_A_C"/>
    <property type="match status" value="1"/>
</dbReference>
<dbReference type="GO" id="GO:0005524">
    <property type="term" value="F:ATP binding"/>
    <property type="evidence" value="ECO:0007669"/>
    <property type="project" value="UniProtKB-KW"/>
</dbReference>
<dbReference type="InterPro" id="IPR000977">
    <property type="entry name" value="DNA_ligase_ATP-dep"/>
</dbReference>
<evidence type="ECO:0000256" key="15">
    <source>
        <dbReference type="RuleBase" id="RU004196"/>
    </source>
</evidence>
<sequence>MTVRRTGQWSEREMNLVLVVDTSAALAATRSRIAKTRLLATLLESADPADVPVVVAWLSGEIPQGRLGVGWRSLAALEAPGAASDDEPLTVAGVDSMFTALSAATGPGSASARRTLLWELRSGATETEWRFLVALLTGELRQGALGGVMADAIAVAFGQPAELVRRVHMLTGSLPRTAQLALDGSDALRATGLQVGRAIAPMLAGPGSSPQQVVDTLGPDVVVDLKLDGARIQAHRDHDRVTLFTRSLRDVTAQLPEVARVIAELNCSTAIFDGEVLALDTGGRPLPFQDTMSEHARGDLRPFLFDCLHLDGTDLIDRPLRERLAALRGVAGHLAIPSITLTADTCDAAAVQGQLDAALAAGHEGVVAKSLDAPYEAGRRGKAWQKIKPVHTVDLVVLAAEWGSGRRTGKLSNLHLGAASPDGAAPVMVGKTFKGLTDELLAWQTEEFPRHETHHDRHTVYLRPELVVEIAFDGVQRSTRYPGGVALRFARVVRYRPDKTPADADTIDTLRAMLRG</sequence>
<proteinExistence type="inferred from homology"/>
<dbReference type="GO" id="GO:0006281">
    <property type="term" value="P:DNA repair"/>
    <property type="evidence" value="ECO:0007669"/>
    <property type="project" value="UniProtKB-KW"/>
</dbReference>
<keyword evidence="11" id="KW-0131">Cell cycle</keyword>
<dbReference type="Proteomes" id="UP000006023">
    <property type="component" value="Unassembled WGS sequence"/>
</dbReference>
<dbReference type="GO" id="GO:0046872">
    <property type="term" value="F:metal ion binding"/>
    <property type="evidence" value="ECO:0007669"/>
    <property type="project" value="UniProtKB-KW"/>
</dbReference>
<dbReference type="STRING" id="1075090.GOAMR_07_00100"/>